<protein>
    <submittedName>
        <fullName evidence="1">Uncharacterized protein</fullName>
    </submittedName>
</protein>
<keyword evidence="2" id="KW-1185">Reference proteome</keyword>
<evidence type="ECO:0000313" key="2">
    <source>
        <dbReference type="Proteomes" id="UP000231658"/>
    </source>
</evidence>
<dbReference type="EMBL" id="FLYE01000001">
    <property type="protein sequence ID" value="SCA55307.1"/>
    <property type="molecule type" value="Genomic_DNA"/>
</dbReference>
<sequence length="38" mass="4517">MGLTALSGFFYVWGGNFIKIRNIRIFRSEVERYVLSYL</sequence>
<proteinExistence type="predicted"/>
<evidence type="ECO:0000313" key="1">
    <source>
        <dbReference type="EMBL" id="SCA55307.1"/>
    </source>
</evidence>
<reference evidence="1 2" key="1">
    <citation type="submission" date="2016-07" db="EMBL/GenBank/DDBJ databases">
        <authorList>
            <person name="Lefevre C.T."/>
        </authorList>
    </citation>
    <scope>NUCLEOTIDE SEQUENCE [LARGE SCALE GENOMIC DNA]</scope>
    <source>
        <strain evidence="1">PR1</strain>
    </source>
</reference>
<name>A0A1C3RDE5_9PROT</name>
<dbReference type="AlphaFoldDB" id="A0A1C3RDE5"/>
<dbReference type="Proteomes" id="UP000231658">
    <property type="component" value="Unassembled WGS sequence"/>
</dbReference>
<organism evidence="1 2">
    <name type="scientific">Candidatus Terasakiella magnetica</name>
    <dbReference type="NCBI Taxonomy" id="1867952"/>
    <lineage>
        <taxon>Bacteria</taxon>
        <taxon>Pseudomonadati</taxon>
        <taxon>Pseudomonadota</taxon>
        <taxon>Alphaproteobacteria</taxon>
        <taxon>Rhodospirillales</taxon>
        <taxon>Terasakiellaceae</taxon>
        <taxon>Terasakiella</taxon>
    </lineage>
</organism>
<accession>A0A1C3RDE5</accession>
<gene>
    <name evidence="1" type="ORF">MTBPR1_10554</name>
</gene>
<dbReference type="STRING" id="1867952.MTBPR1_10554"/>